<evidence type="ECO:0000256" key="5">
    <source>
        <dbReference type="SAM" id="Phobius"/>
    </source>
</evidence>
<evidence type="ECO:0000256" key="2">
    <source>
        <dbReference type="ARBA" id="ARBA00022692"/>
    </source>
</evidence>
<name>A0A1F7SCA8_9BACT</name>
<keyword evidence="3 5" id="KW-1133">Transmembrane helix</keyword>
<feature type="transmembrane region" description="Helical" evidence="5">
    <location>
        <begin position="51"/>
        <end position="71"/>
    </location>
</feature>
<dbReference type="InterPro" id="IPR036465">
    <property type="entry name" value="vWFA_dom_sf"/>
</dbReference>
<protein>
    <submittedName>
        <fullName evidence="7">Aerotolerance regulator BatA</fullName>
    </submittedName>
</protein>
<dbReference type="SMART" id="SM00327">
    <property type="entry name" value="VWA"/>
    <property type="match status" value="1"/>
</dbReference>
<dbReference type="PROSITE" id="PS50234">
    <property type="entry name" value="VWFA"/>
    <property type="match status" value="1"/>
</dbReference>
<evidence type="ECO:0000256" key="3">
    <source>
        <dbReference type="ARBA" id="ARBA00022989"/>
    </source>
</evidence>
<reference evidence="7 8" key="1">
    <citation type="journal article" date="2016" name="Nat. Commun.">
        <title>Thousands of microbial genomes shed light on interconnected biogeochemical processes in an aquifer system.</title>
        <authorList>
            <person name="Anantharaman K."/>
            <person name="Brown C.T."/>
            <person name="Hug L.A."/>
            <person name="Sharon I."/>
            <person name="Castelle C.J."/>
            <person name="Probst A.J."/>
            <person name="Thomas B.C."/>
            <person name="Singh A."/>
            <person name="Wilkins M.J."/>
            <person name="Karaoz U."/>
            <person name="Brodie E.L."/>
            <person name="Williams K.H."/>
            <person name="Hubbard S.S."/>
            <person name="Banfield J.F."/>
        </authorList>
    </citation>
    <scope>NUCLEOTIDE SEQUENCE [LARGE SCALE GENOMIC DNA]</scope>
</reference>
<proteinExistence type="predicted"/>
<keyword evidence="4 5" id="KW-0472">Membrane</keyword>
<evidence type="ECO:0000313" key="7">
    <source>
        <dbReference type="EMBL" id="OGL51416.1"/>
    </source>
</evidence>
<dbReference type="EMBL" id="MGDI01000042">
    <property type="protein sequence ID" value="OGL51416.1"/>
    <property type="molecule type" value="Genomic_DNA"/>
</dbReference>
<dbReference type="InterPro" id="IPR024163">
    <property type="entry name" value="Aerotolerance_reg_N"/>
</dbReference>
<keyword evidence="2 5" id="KW-0812">Transmembrane</keyword>
<keyword evidence="1" id="KW-1003">Cell membrane</keyword>
<feature type="transmembrane region" description="Helical" evidence="5">
    <location>
        <begin position="6"/>
        <end position="23"/>
    </location>
</feature>
<dbReference type="STRING" id="1817883.A3G31_06065"/>
<evidence type="ECO:0000256" key="4">
    <source>
        <dbReference type="ARBA" id="ARBA00023136"/>
    </source>
</evidence>
<dbReference type="Pfam" id="PF00092">
    <property type="entry name" value="VWA"/>
    <property type="match status" value="1"/>
</dbReference>
<dbReference type="CDD" id="cd01467">
    <property type="entry name" value="vWA_BatA_type"/>
    <property type="match status" value="1"/>
</dbReference>
<gene>
    <name evidence="7" type="ORF">A3G31_06065</name>
</gene>
<dbReference type="InterPro" id="IPR033881">
    <property type="entry name" value="vWA_BatA_type"/>
</dbReference>
<sequence>MFKFHDPWFFLLLLIISFIIYDYKKGSRSGRIQYSSIERFKRLRIPRTVRFRYILVLLRIAGIMLIIVSLARPQSGNKFTEVTSEGIDIMLVLDTSGSMQAMDFEINGERVNRLEIAKRVVREFINKRVNDRIGMVVFAEHAFTQCPLTLDYNILLSFLQNVKIGVAGDGTAIGSALGIAVQRIKNIKSKSKVIILLTDGRNNFGSLFPQTAAEIARTYGIKVYTIGVGTHGEVPFLVDTFFGKRYIYQSVDIDEETLQDIAKITGGQYFKAVDSEALIKIYRQIDAMEKTKVEIKTFYEYNELFYYFLVIGIIAILMEMIFSNTWLRKIP</sequence>
<dbReference type="AlphaFoldDB" id="A0A1F7SCA8"/>
<evidence type="ECO:0000256" key="1">
    <source>
        <dbReference type="ARBA" id="ARBA00022475"/>
    </source>
</evidence>
<organism evidence="7 8">
    <name type="scientific">Candidatus Schekmanbacteria bacterium RIFCSPLOWO2_12_FULL_38_15</name>
    <dbReference type="NCBI Taxonomy" id="1817883"/>
    <lineage>
        <taxon>Bacteria</taxon>
        <taxon>Candidatus Schekmaniibacteriota</taxon>
    </lineage>
</organism>
<evidence type="ECO:0000313" key="8">
    <source>
        <dbReference type="Proteomes" id="UP000178082"/>
    </source>
</evidence>
<dbReference type="PANTHER" id="PTHR22550">
    <property type="entry name" value="SPORE GERMINATION PROTEIN"/>
    <property type="match status" value="1"/>
</dbReference>
<dbReference type="SUPFAM" id="SSF53300">
    <property type="entry name" value="vWA-like"/>
    <property type="match status" value="1"/>
</dbReference>
<dbReference type="PANTHER" id="PTHR22550:SF5">
    <property type="entry name" value="LEUCINE ZIPPER PROTEIN 4"/>
    <property type="match status" value="1"/>
</dbReference>
<dbReference type="InterPro" id="IPR050768">
    <property type="entry name" value="UPF0353/GerABKA_families"/>
</dbReference>
<dbReference type="PRINTS" id="PR00453">
    <property type="entry name" value="VWFADOMAIN"/>
</dbReference>
<feature type="transmembrane region" description="Helical" evidence="5">
    <location>
        <begin position="304"/>
        <end position="327"/>
    </location>
</feature>
<dbReference type="Proteomes" id="UP000178082">
    <property type="component" value="Unassembled WGS sequence"/>
</dbReference>
<accession>A0A1F7SCA8</accession>
<dbReference type="Gene3D" id="3.40.50.410">
    <property type="entry name" value="von Willebrand factor, type A domain"/>
    <property type="match status" value="1"/>
</dbReference>
<dbReference type="InterPro" id="IPR002035">
    <property type="entry name" value="VWF_A"/>
</dbReference>
<comment type="caution">
    <text evidence="7">The sequence shown here is derived from an EMBL/GenBank/DDBJ whole genome shotgun (WGS) entry which is preliminary data.</text>
</comment>
<feature type="domain" description="VWFA" evidence="6">
    <location>
        <begin position="88"/>
        <end position="285"/>
    </location>
</feature>
<dbReference type="Pfam" id="PF07584">
    <property type="entry name" value="BatA"/>
    <property type="match status" value="1"/>
</dbReference>
<evidence type="ECO:0000259" key="6">
    <source>
        <dbReference type="PROSITE" id="PS50234"/>
    </source>
</evidence>